<dbReference type="GO" id="GO:0005886">
    <property type="term" value="C:plasma membrane"/>
    <property type="evidence" value="ECO:0007669"/>
    <property type="project" value="UniProtKB-SubCell"/>
</dbReference>
<protein>
    <recommendedName>
        <fullName evidence="14">Cation-efflux pump FieF</fullName>
    </recommendedName>
</protein>
<feature type="transmembrane region" description="Helical" evidence="15">
    <location>
        <begin position="175"/>
        <end position="191"/>
    </location>
</feature>
<name>A0A420E5W4_9ALTE</name>
<dbReference type="Gene3D" id="1.20.1510.10">
    <property type="entry name" value="Cation efflux protein transmembrane domain"/>
    <property type="match status" value="1"/>
</dbReference>
<dbReference type="InterPro" id="IPR027470">
    <property type="entry name" value="Cation_efflux_CTD"/>
</dbReference>
<comment type="subunit">
    <text evidence="13">Homodimer. The subunits are held together in a parallel orientation through zinc binding at the interface of the cytoplasmic domains.</text>
</comment>
<dbReference type="InterPro" id="IPR002524">
    <property type="entry name" value="Cation_efflux"/>
</dbReference>
<evidence type="ECO:0000256" key="9">
    <source>
        <dbReference type="ARBA" id="ARBA00023136"/>
    </source>
</evidence>
<feature type="transmembrane region" description="Helical" evidence="15">
    <location>
        <begin position="119"/>
        <end position="139"/>
    </location>
</feature>
<keyword evidence="7" id="KW-0406">Ion transport</keyword>
<dbReference type="InterPro" id="IPR036837">
    <property type="entry name" value="Cation_efflux_CTD_sf"/>
</dbReference>
<comment type="catalytic activity">
    <reaction evidence="12">
        <text>Cd(2+)(in) + H(+)(out) = Cd(2+)(out) + H(+)(in)</text>
        <dbReference type="Rhea" id="RHEA:28739"/>
        <dbReference type="ChEBI" id="CHEBI:15378"/>
        <dbReference type="ChEBI" id="CHEBI:48775"/>
    </reaction>
</comment>
<evidence type="ECO:0000313" key="19">
    <source>
        <dbReference type="Proteomes" id="UP000286482"/>
    </source>
</evidence>
<keyword evidence="4" id="KW-1003">Cell membrane</keyword>
<dbReference type="AlphaFoldDB" id="A0A420E5W4"/>
<dbReference type="SUPFAM" id="SSF160240">
    <property type="entry name" value="Cation efflux protein cytoplasmic domain-like"/>
    <property type="match status" value="1"/>
</dbReference>
<evidence type="ECO:0000256" key="11">
    <source>
        <dbReference type="ARBA" id="ARBA00047695"/>
    </source>
</evidence>
<comment type="caution">
    <text evidence="18">The sequence shown here is derived from an EMBL/GenBank/DDBJ whole genome shotgun (WGS) entry which is preliminary data.</text>
</comment>
<evidence type="ECO:0000259" key="16">
    <source>
        <dbReference type="Pfam" id="PF01545"/>
    </source>
</evidence>
<keyword evidence="5" id="KW-0410">Iron transport</keyword>
<keyword evidence="7" id="KW-0864">Zinc transport</keyword>
<comment type="catalytic activity">
    <reaction evidence="11">
        <text>Zn(2+)(in) + H(+)(out) = Zn(2+)(out) + H(+)(in)</text>
        <dbReference type="Rhea" id="RHEA:28839"/>
        <dbReference type="ChEBI" id="CHEBI:15378"/>
        <dbReference type="ChEBI" id="CHEBI:29105"/>
    </reaction>
</comment>
<evidence type="ECO:0000313" key="18">
    <source>
        <dbReference type="EMBL" id="RKF13128.1"/>
    </source>
</evidence>
<evidence type="ECO:0000256" key="12">
    <source>
        <dbReference type="ARBA" id="ARBA00050984"/>
    </source>
</evidence>
<keyword evidence="8 15" id="KW-1133">Transmembrane helix</keyword>
<evidence type="ECO:0000256" key="14">
    <source>
        <dbReference type="ARBA" id="ARBA00072262"/>
    </source>
</evidence>
<feature type="transmembrane region" description="Helical" evidence="15">
    <location>
        <begin position="12"/>
        <end position="33"/>
    </location>
</feature>
<evidence type="ECO:0000256" key="8">
    <source>
        <dbReference type="ARBA" id="ARBA00022989"/>
    </source>
</evidence>
<dbReference type="EMBL" id="RAQO01000012">
    <property type="protein sequence ID" value="RKF13128.1"/>
    <property type="molecule type" value="Genomic_DNA"/>
</dbReference>
<keyword evidence="9 15" id="KW-0472">Membrane</keyword>
<feature type="domain" description="Cation efflux protein transmembrane" evidence="16">
    <location>
        <begin position="14"/>
        <end position="206"/>
    </location>
</feature>
<keyword evidence="6 15" id="KW-0812">Transmembrane</keyword>
<keyword evidence="3" id="KW-0813">Transport</keyword>
<accession>A0A420E5W4</accession>
<dbReference type="InterPro" id="IPR050291">
    <property type="entry name" value="CDF_Transporter"/>
</dbReference>
<dbReference type="FunFam" id="1.20.1510.10:FF:000001">
    <property type="entry name" value="Ferrous-iron efflux pump FieF"/>
    <property type="match status" value="1"/>
</dbReference>
<reference evidence="18 19" key="1">
    <citation type="submission" date="2018-09" db="EMBL/GenBank/DDBJ databases">
        <authorList>
            <person name="Wang Z."/>
        </authorList>
    </citation>
    <scope>NUCLEOTIDE SEQUENCE [LARGE SCALE GENOMIC DNA]</scope>
    <source>
        <strain evidence="18 19">ALS 81</strain>
    </source>
</reference>
<comment type="subcellular location">
    <subcellularLocation>
        <location evidence="1">Cell membrane</location>
        <topology evidence="1">Multi-pass membrane protein</topology>
    </subcellularLocation>
</comment>
<dbReference type="InterPro" id="IPR027469">
    <property type="entry name" value="Cation_efflux_TMD_sf"/>
</dbReference>
<evidence type="ECO:0000256" key="5">
    <source>
        <dbReference type="ARBA" id="ARBA00022496"/>
    </source>
</evidence>
<comment type="similarity">
    <text evidence="2">Belongs to the cation diffusion facilitator (CDF) transporter (TC 2.A.4) family. FieF subfamily.</text>
</comment>
<evidence type="ECO:0000256" key="13">
    <source>
        <dbReference type="ARBA" id="ARBA00062926"/>
    </source>
</evidence>
<dbReference type="GO" id="GO:0015093">
    <property type="term" value="F:ferrous iron transmembrane transporter activity"/>
    <property type="evidence" value="ECO:0007669"/>
    <property type="project" value="TreeGrafter"/>
</dbReference>
<dbReference type="SUPFAM" id="SSF161111">
    <property type="entry name" value="Cation efflux protein transmembrane domain-like"/>
    <property type="match status" value="1"/>
</dbReference>
<dbReference type="PANTHER" id="PTHR43840">
    <property type="entry name" value="MITOCHONDRIAL METAL TRANSPORTER 1-RELATED"/>
    <property type="match status" value="1"/>
</dbReference>
<dbReference type="RefSeq" id="WP_120356541.1">
    <property type="nucleotide sequence ID" value="NZ_RAQO01000012.1"/>
</dbReference>
<evidence type="ECO:0000256" key="3">
    <source>
        <dbReference type="ARBA" id="ARBA00022448"/>
    </source>
</evidence>
<keyword evidence="19" id="KW-1185">Reference proteome</keyword>
<sequence length="300" mass="33105">MSQQHSKLVTIATLVATTVAIFLLVIKSVAFFYTGAVSILASMIDSLMDIGMSLVNVFAVRYALMPPDKDHRFGHGKAESLAGLAQSCFIAGSALVLLYSGGTALVQQKGIDSNSIGVWVMLASTFITFALVAFQRYVIKLTNNAVIKADSLHYVMDIMMNGAVLLALLLIDFGWWWADGLLAVLISLYIMKSAWDIGYQSIQDLLDRELSAEIREEILEIAKDSEGVLGAHDLRTRQSGNTKIIQLHIELLDKLSLFEAHEIGDRLEARLIERWEGADVIIHQDPRSIVPANRQGLFVE</sequence>
<evidence type="ECO:0000256" key="2">
    <source>
        <dbReference type="ARBA" id="ARBA00010212"/>
    </source>
</evidence>
<dbReference type="FunFam" id="3.30.70.1350:FF:000002">
    <property type="entry name" value="Ferrous-iron efflux pump FieF"/>
    <property type="match status" value="1"/>
</dbReference>
<keyword evidence="7" id="KW-0862">Zinc</keyword>
<dbReference type="GO" id="GO:0015086">
    <property type="term" value="F:cadmium ion transmembrane transporter activity"/>
    <property type="evidence" value="ECO:0007669"/>
    <property type="project" value="TreeGrafter"/>
</dbReference>
<dbReference type="Proteomes" id="UP000286482">
    <property type="component" value="Unassembled WGS sequence"/>
</dbReference>
<feature type="transmembrane region" description="Helical" evidence="15">
    <location>
        <begin position="81"/>
        <end position="99"/>
    </location>
</feature>
<dbReference type="GO" id="GO:0006882">
    <property type="term" value="P:intracellular zinc ion homeostasis"/>
    <property type="evidence" value="ECO:0007669"/>
    <property type="project" value="TreeGrafter"/>
</dbReference>
<dbReference type="Gene3D" id="3.30.70.1350">
    <property type="entry name" value="Cation efflux protein, cytoplasmic domain"/>
    <property type="match status" value="1"/>
</dbReference>
<comment type="catalytic activity">
    <reaction evidence="10">
        <text>Fe(2+)(in) + H(+)(out) = Fe(2+)(out) + H(+)(in)</text>
        <dbReference type="Rhea" id="RHEA:29439"/>
        <dbReference type="ChEBI" id="CHEBI:15378"/>
        <dbReference type="ChEBI" id="CHEBI:29033"/>
    </reaction>
</comment>
<dbReference type="PANTHER" id="PTHR43840:SF41">
    <property type="entry name" value="CATION-EFFLUX PUMP FIEF"/>
    <property type="match status" value="1"/>
</dbReference>
<evidence type="ECO:0000256" key="15">
    <source>
        <dbReference type="SAM" id="Phobius"/>
    </source>
</evidence>
<dbReference type="InterPro" id="IPR058533">
    <property type="entry name" value="Cation_efflux_TM"/>
</dbReference>
<evidence type="ECO:0000256" key="4">
    <source>
        <dbReference type="ARBA" id="ARBA00022475"/>
    </source>
</evidence>
<dbReference type="Pfam" id="PF01545">
    <property type="entry name" value="Cation_efflux"/>
    <property type="match status" value="1"/>
</dbReference>
<organism evidence="18 19">
    <name type="scientific">Alginatibacterium sediminis</name>
    <dbReference type="NCBI Taxonomy" id="2164068"/>
    <lineage>
        <taxon>Bacteria</taxon>
        <taxon>Pseudomonadati</taxon>
        <taxon>Pseudomonadota</taxon>
        <taxon>Gammaproteobacteria</taxon>
        <taxon>Alteromonadales</taxon>
        <taxon>Alteromonadaceae</taxon>
        <taxon>Alginatibacterium</taxon>
    </lineage>
</organism>
<evidence type="ECO:0000256" key="7">
    <source>
        <dbReference type="ARBA" id="ARBA00022906"/>
    </source>
</evidence>
<dbReference type="OrthoDB" id="9806522at2"/>
<evidence type="ECO:0000256" key="6">
    <source>
        <dbReference type="ARBA" id="ARBA00022692"/>
    </source>
</evidence>
<evidence type="ECO:0000256" key="10">
    <source>
        <dbReference type="ARBA" id="ARBA00035584"/>
    </source>
</evidence>
<keyword evidence="5" id="KW-0408">Iron</keyword>
<evidence type="ECO:0000259" key="17">
    <source>
        <dbReference type="Pfam" id="PF16916"/>
    </source>
</evidence>
<feature type="domain" description="Cation efflux protein cytoplasmic" evidence="17">
    <location>
        <begin position="211"/>
        <end position="286"/>
    </location>
</feature>
<dbReference type="Pfam" id="PF16916">
    <property type="entry name" value="ZT_dimer"/>
    <property type="match status" value="1"/>
</dbReference>
<gene>
    <name evidence="18" type="ORF">DBZ36_18860</name>
</gene>
<dbReference type="NCBIfam" id="TIGR01297">
    <property type="entry name" value="CDF"/>
    <property type="match status" value="1"/>
</dbReference>
<dbReference type="GO" id="GO:0015341">
    <property type="term" value="F:zinc efflux antiporter activity"/>
    <property type="evidence" value="ECO:0007669"/>
    <property type="project" value="TreeGrafter"/>
</dbReference>
<evidence type="ECO:0000256" key="1">
    <source>
        <dbReference type="ARBA" id="ARBA00004651"/>
    </source>
</evidence>
<proteinExistence type="inferred from homology"/>
<feature type="transmembrane region" description="Helical" evidence="15">
    <location>
        <begin position="39"/>
        <end position="60"/>
    </location>
</feature>